<evidence type="ECO:0000313" key="5">
    <source>
        <dbReference type="EMBL" id="TQM74339.1"/>
    </source>
</evidence>
<dbReference type="CDD" id="cd00488">
    <property type="entry name" value="PCD_DCoH"/>
    <property type="match status" value="1"/>
</dbReference>
<accession>A0A543IUV0</accession>
<name>A0A543IUV0_9ACTN</name>
<evidence type="ECO:0000313" key="6">
    <source>
        <dbReference type="Proteomes" id="UP000319213"/>
    </source>
</evidence>
<evidence type="ECO:0000256" key="4">
    <source>
        <dbReference type="HAMAP-Rule" id="MF_00434"/>
    </source>
</evidence>
<dbReference type="Gene3D" id="3.30.1360.20">
    <property type="entry name" value="Transcriptional coactivator/pterin dehydratase"/>
    <property type="match status" value="1"/>
</dbReference>
<evidence type="ECO:0000256" key="1">
    <source>
        <dbReference type="ARBA" id="ARBA00001554"/>
    </source>
</evidence>
<dbReference type="Proteomes" id="UP000319213">
    <property type="component" value="Unassembled WGS sequence"/>
</dbReference>
<keyword evidence="3 4" id="KW-0456">Lyase</keyword>
<dbReference type="InterPro" id="IPR036428">
    <property type="entry name" value="PCD_sf"/>
</dbReference>
<dbReference type="HAMAP" id="MF_00434">
    <property type="entry name" value="Pterin_4_alpha"/>
    <property type="match status" value="1"/>
</dbReference>
<evidence type="ECO:0000256" key="2">
    <source>
        <dbReference type="ARBA" id="ARBA00006472"/>
    </source>
</evidence>
<protein>
    <recommendedName>
        <fullName evidence="4">Putative pterin-4-alpha-carbinolamine dehydratase</fullName>
        <shortName evidence="4">PHS</shortName>
        <ecNumber evidence="4">4.2.1.96</ecNumber>
    </recommendedName>
    <alternativeName>
        <fullName evidence="4">4-alpha-hydroxy-tetrahydropterin dehydratase</fullName>
    </alternativeName>
    <alternativeName>
        <fullName evidence="4">Pterin carbinolamine dehydratase</fullName>
        <shortName evidence="4">PCD</shortName>
    </alternativeName>
</protein>
<comment type="catalytic activity">
    <reaction evidence="1 4">
        <text>(4aS,6R)-4a-hydroxy-L-erythro-5,6,7,8-tetrahydrobiopterin = (6R)-L-erythro-6,7-dihydrobiopterin + H2O</text>
        <dbReference type="Rhea" id="RHEA:11920"/>
        <dbReference type="ChEBI" id="CHEBI:15377"/>
        <dbReference type="ChEBI" id="CHEBI:15642"/>
        <dbReference type="ChEBI" id="CHEBI:43120"/>
        <dbReference type="EC" id="4.2.1.96"/>
    </reaction>
</comment>
<proteinExistence type="inferred from homology"/>
<dbReference type="InterPro" id="IPR001533">
    <property type="entry name" value="Pterin_deHydtase"/>
</dbReference>
<comment type="caution">
    <text evidence="5">The sequence shown here is derived from an EMBL/GenBank/DDBJ whole genome shotgun (WGS) entry which is preliminary data.</text>
</comment>
<sequence>MRRDLLSAEELAAALPGIPEWRVADGRLRRTVVCPSFRDAIELVRRVADIAEELDHHPDIDIRYRTVHLTLWTHDRGGVTEFDLEAARRIDRLLAAGAGDG</sequence>
<dbReference type="GO" id="GO:0008124">
    <property type="term" value="F:4-alpha-hydroxytetrahydrobiopterin dehydratase activity"/>
    <property type="evidence" value="ECO:0007669"/>
    <property type="project" value="UniProtKB-UniRule"/>
</dbReference>
<dbReference type="NCBIfam" id="NF002017">
    <property type="entry name" value="PRK00823.1-2"/>
    <property type="match status" value="1"/>
</dbReference>
<dbReference type="Pfam" id="PF01329">
    <property type="entry name" value="Pterin_4a"/>
    <property type="match status" value="1"/>
</dbReference>
<dbReference type="OrthoDB" id="15077at2"/>
<dbReference type="SUPFAM" id="SSF55248">
    <property type="entry name" value="PCD-like"/>
    <property type="match status" value="1"/>
</dbReference>
<keyword evidence="6" id="KW-1185">Reference proteome</keyword>
<gene>
    <name evidence="5" type="ORF">FHX40_1009</name>
</gene>
<dbReference type="RefSeq" id="WP_142258529.1">
    <property type="nucleotide sequence ID" value="NZ_BMPV01000006.1"/>
</dbReference>
<comment type="similarity">
    <text evidence="2 4">Belongs to the pterin-4-alpha-carbinolamine dehydratase family.</text>
</comment>
<organism evidence="5 6">
    <name type="scientific">Thermopolyspora flexuosa</name>
    <dbReference type="NCBI Taxonomy" id="103836"/>
    <lineage>
        <taxon>Bacteria</taxon>
        <taxon>Bacillati</taxon>
        <taxon>Actinomycetota</taxon>
        <taxon>Actinomycetes</taxon>
        <taxon>Streptosporangiales</taxon>
        <taxon>Streptosporangiaceae</taxon>
        <taxon>Thermopolyspora</taxon>
    </lineage>
</organism>
<dbReference type="PANTHER" id="PTHR12599">
    <property type="entry name" value="PTERIN-4-ALPHA-CARBINOLAMINE DEHYDRATASE"/>
    <property type="match status" value="1"/>
</dbReference>
<dbReference type="AlphaFoldDB" id="A0A543IUV0"/>
<dbReference type="EMBL" id="VFPQ01000001">
    <property type="protein sequence ID" value="TQM74339.1"/>
    <property type="molecule type" value="Genomic_DNA"/>
</dbReference>
<dbReference type="EC" id="4.2.1.96" evidence="4"/>
<evidence type="ECO:0000256" key="3">
    <source>
        <dbReference type="ARBA" id="ARBA00023239"/>
    </source>
</evidence>
<dbReference type="GO" id="GO:0006729">
    <property type="term" value="P:tetrahydrobiopterin biosynthetic process"/>
    <property type="evidence" value="ECO:0007669"/>
    <property type="project" value="InterPro"/>
</dbReference>
<reference evidence="5 6" key="1">
    <citation type="submission" date="2019-06" db="EMBL/GenBank/DDBJ databases">
        <title>Sequencing the genomes of 1000 actinobacteria strains.</title>
        <authorList>
            <person name="Klenk H.-P."/>
        </authorList>
    </citation>
    <scope>NUCLEOTIDE SEQUENCE [LARGE SCALE GENOMIC DNA]</scope>
    <source>
        <strain evidence="5 6">DSM 43186</strain>
    </source>
</reference>
<dbReference type="PANTHER" id="PTHR12599:SF0">
    <property type="entry name" value="PTERIN-4-ALPHA-CARBINOLAMINE DEHYDRATASE"/>
    <property type="match status" value="1"/>
</dbReference>